<name>A0ABR1F8V8_9ASCO</name>
<dbReference type="GeneID" id="90036553"/>
<accession>A0ABR1F8V8</accession>
<feature type="region of interest" description="Disordered" evidence="1">
    <location>
        <begin position="95"/>
        <end position="120"/>
    </location>
</feature>
<sequence length="253" mass="26741">MGTPSARDIIHVNRTELGIPRSAASGWRDGKRRKSKEEGTCLRLRAAPNEVLCSPARTQTPCQSMCTVTVLSTTPVTPADLVSLRRSRQRTSFPPFAQQIPDLPAEKTQETAEAASPSRSIPHRSAAVVCTCHSARGYRPTAAARAGLHDTAGSGPGAPSDSGNGGRTIAEHSGATMAGQRTRTVSEREQSARVQSEINADSPASVFVMASLRLAELDSAAMSVIVVDGTSECSKTTEQHVTAPKLEIASLIR</sequence>
<comment type="caution">
    <text evidence="2">The sequence shown here is derived from an EMBL/GenBank/DDBJ whole genome shotgun (WGS) entry which is preliminary data.</text>
</comment>
<proteinExistence type="predicted"/>
<evidence type="ECO:0000313" key="3">
    <source>
        <dbReference type="Proteomes" id="UP001498771"/>
    </source>
</evidence>
<keyword evidence="3" id="KW-1185">Reference proteome</keyword>
<reference evidence="2 3" key="1">
    <citation type="submission" date="2024-03" db="EMBL/GenBank/DDBJ databases">
        <title>Genome-scale model development and genomic sequencing of the oleaginous clade Lipomyces.</title>
        <authorList>
            <consortium name="Lawrence Berkeley National Laboratory"/>
            <person name="Czajka J.J."/>
            <person name="Han Y."/>
            <person name="Kim J."/>
            <person name="Mondo S.J."/>
            <person name="Hofstad B.A."/>
            <person name="Robles A."/>
            <person name="Haridas S."/>
            <person name="Riley R."/>
            <person name="LaButti K."/>
            <person name="Pangilinan J."/>
            <person name="Andreopoulos W."/>
            <person name="Lipzen A."/>
            <person name="Yan J."/>
            <person name="Wang M."/>
            <person name="Ng V."/>
            <person name="Grigoriev I.V."/>
            <person name="Spatafora J.W."/>
            <person name="Magnuson J.K."/>
            <person name="Baker S.E."/>
            <person name="Pomraning K.R."/>
        </authorList>
    </citation>
    <scope>NUCLEOTIDE SEQUENCE [LARGE SCALE GENOMIC DNA]</scope>
    <source>
        <strain evidence="2 3">Phaff 52-87</strain>
    </source>
</reference>
<gene>
    <name evidence="2" type="ORF">BZA70DRAFT_266596</name>
</gene>
<organism evidence="2 3">
    <name type="scientific">Myxozyma melibiosi</name>
    <dbReference type="NCBI Taxonomy" id="54550"/>
    <lineage>
        <taxon>Eukaryota</taxon>
        <taxon>Fungi</taxon>
        <taxon>Dikarya</taxon>
        <taxon>Ascomycota</taxon>
        <taxon>Saccharomycotina</taxon>
        <taxon>Lipomycetes</taxon>
        <taxon>Lipomycetales</taxon>
        <taxon>Lipomycetaceae</taxon>
        <taxon>Myxozyma</taxon>
    </lineage>
</organism>
<feature type="region of interest" description="Disordered" evidence="1">
    <location>
        <begin position="147"/>
        <end position="190"/>
    </location>
</feature>
<protein>
    <submittedName>
        <fullName evidence="2">Uncharacterized protein</fullName>
    </submittedName>
</protein>
<dbReference type="Proteomes" id="UP001498771">
    <property type="component" value="Unassembled WGS sequence"/>
</dbReference>
<evidence type="ECO:0000256" key="1">
    <source>
        <dbReference type="SAM" id="MobiDB-lite"/>
    </source>
</evidence>
<dbReference type="EMBL" id="JBBJBU010000003">
    <property type="protein sequence ID" value="KAK7206276.1"/>
    <property type="molecule type" value="Genomic_DNA"/>
</dbReference>
<dbReference type="RefSeq" id="XP_064769309.1">
    <property type="nucleotide sequence ID" value="XM_064911041.1"/>
</dbReference>
<evidence type="ECO:0000313" key="2">
    <source>
        <dbReference type="EMBL" id="KAK7206276.1"/>
    </source>
</evidence>